<organism evidence="1 2">
    <name type="scientific">Nocardia implantans</name>
    <dbReference type="NCBI Taxonomy" id="3108168"/>
    <lineage>
        <taxon>Bacteria</taxon>
        <taxon>Bacillati</taxon>
        <taxon>Actinomycetota</taxon>
        <taxon>Actinomycetes</taxon>
        <taxon>Mycobacteriales</taxon>
        <taxon>Nocardiaceae</taxon>
        <taxon>Nocardia</taxon>
    </lineage>
</organism>
<sequence length="171" mass="18634">MHDWPAPDSGEVPTPELVAAWVALDTIPSERIPLWAAQWLIQGYDGETLRELAGLSGTDPHEVHDILPAALADCGAAIPDSDAAAAQVAFTKLARMHADNRATERWVLGKVYEIVARSGYADSVLALPLGRIFDLEDEWGAGWGRSEQQLAYEIQNACRTQLATSRPAHDH</sequence>
<name>A0ABU6APW5_9NOCA</name>
<evidence type="ECO:0000313" key="1">
    <source>
        <dbReference type="EMBL" id="MEB3509507.1"/>
    </source>
</evidence>
<keyword evidence="2" id="KW-1185">Reference proteome</keyword>
<dbReference type="RefSeq" id="WP_195077551.1">
    <property type="nucleotide sequence ID" value="NZ_JAYESH010000001.1"/>
</dbReference>
<reference evidence="1 2" key="1">
    <citation type="submission" date="2023-12" db="EMBL/GenBank/DDBJ databases">
        <title>novel species in genus Nocarida.</title>
        <authorList>
            <person name="Li Z."/>
        </authorList>
    </citation>
    <scope>NUCLEOTIDE SEQUENCE [LARGE SCALE GENOMIC DNA]</scope>
    <source>
        <strain evidence="1 2">CDC186</strain>
    </source>
</reference>
<evidence type="ECO:0000313" key="2">
    <source>
        <dbReference type="Proteomes" id="UP001348098"/>
    </source>
</evidence>
<protein>
    <submittedName>
        <fullName evidence="1">Uncharacterized protein</fullName>
    </submittedName>
</protein>
<proteinExistence type="predicted"/>
<accession>A0ABU6APW5</accession>
<comment type="caution">
    <text evidence="1">The sequence shown here is derived from an EMBL/GenBank/DDBJ whole genome shotgun (WGS) entry which is preliminary data.</text>
</comment>
<dbReference type="Proteomes" id="UP001348098">
    <property type="component" value="Unassembled WGS sequence"/>
</dbReference>
<dbReference type="EMBL" id="JAYKYQ010000002">
    <property type="protein sequence ID" value="MEB3509507.1"/>
    <property type="molecule type" value="Genomic_DNA"/>
</dbReference>
<gene>
    <name evidence="1" type="ORF">U3653_05705</name>
</gene>